<name>A0ABT6FRA7_9FLAO</name>
<organism evidence="3 4">
    <name type="scientific">Galbibacter pacificus</name>
    <dbReference type="NCBI Taxonomy" id="2996052"/>
    <lineage>
        <taxon>Bacteria</taxon>
        <taxon>Pseudomonadati</taxon>
        <taxon>Bacteroidota</taxon>
        <taxon>Flavobacteriia</taxon>
        <taxon>Flavobacteriales</taxon>
        <taxon>Flavobacteriaceae</taxon>
        <taxon>Galbibacter</taxon>
    </lineage>
</organism>
<dbReference type="RefSeq" id="WP_277899144.1">
    <property type="nucleotide sequence ID" value="NZ_JAPMUA010000002.1"/>
</dbReference>
<feature type="coiled-coil region" evidence="1">
    <location>
        <begin position="22"/>
        <end position="112"/>
    </location>
</feature>
<gene>
    <name evidence="3" type="ORF">OSR52_06900</name>
</gene>
<accession>A0ABT6FRA7</accession>
<evidence type="ECO:0000313" key="3">
    <source>
        <dbReference type="EMBL" id="MDG3585594.1"/>
    </source>
</evidence>
<reference evidence="3" key="1">
    <citation type="submission" date="2022-11" db="EMBL/GenBank/DDBJ databases">
        <title>High-quality draft genome sequence of Galbibacter sp. strain CMA-7.</title>
        <authorList>
            <person name="Wei L."/>
            <person name="Dong C."/>
            <person name="Shao Z."/>
        </authorList>
    </citation>
    <scope>NUCLEOTIDE SEQUENCE</scope>
    <source>
        <strain evidence="3">CMA-7</strain>
    </source>
</reference>
<feature type="signal peptide" evidence="2">
    <location>
        <begin position="1"/>
        <end position="19"/>
    </location>
</feature>
<keyword evidence="2" id="KW-0732">Signal</keyword>
<keyword evidence="1" id="KW-0175">Coiled coil</keyword>
<proteinExistence type="predicted"/>
<protein>
    <recommendedName>
        <fullName evidence="5">OmpA family protein</fullName>
    </recommendedName>
</protein>
<evidence type="ECO:0000256" key="2">
    <source>
        <dbReference type="SAM" id="SignalP"/>
    </source>
</evidence>
<keyword evidence="4" id="KW-1185">Reference proteome</keyword>
<evidence type="ECO:0008006" key="5">
    <source>
        <dbReference type="Google" id="ProtNLM"/>
    </source>
</evidence>
<comment type="caution">
    <text evidence="3">The sequence shown here is derived from an EMBL/GenBank/DDBJ whole genome shotgun (WGS) entry which is preliminary data.</text>
</comment>
<feature type="chain" id="PRO_5046390382" description="OmpA family protein" evidence="2">
    <location>
        <begin position="20"/>
        <end position="251"/>
    </location>
</feature>
<evidence type="ECO:0000313" key="4">
    <source>
        <dbReference type="Proteomes" id="UP001153642"/>
    </source>
</evidence>
<sequence length="251" mass="27720">MRTLYAILLVVFASTTVFAQSKKDLKEEVAKLNDQLKVLNQTQADLSLAQTKVSSLENQVDELKHTNEQLLNNMNKFLSTSTQQSNSIGKTLEALNKKEAQLKQVRDVYSANDSIAFLVLTDLKKTLGENAQIGVEKGSILIKMDNGFLYGDKADNAKIEEPAKEFVGRISAVINKYESLMVSVQSSGGDWNTNSLRAASISELLLESYNVAPARLKSTITAGGSNVSYVFLHPDFNAFYLDIRDELKSTN</sequence>
<dbReference type="Proteomes" id="UP001153642">
    <property type="component" value="Unassembled WGS sequence"/>
</dbReference>
<dbReference type="EMBL" id="JAPMUA010000002">
    <property type="protein sequence ID" value="MDG3585594.1"/>
    <property type="molecule type" value="Genomic_DNA"/>
</dbReference>
<evidence type="ECO:0000256" key="1">
    <source>
        <dbReference type="SAM" id="Coils"/>
    </source>
</evidence>